<gene>
    <name evidence="5" type="ORF">DZC52_15055</name>
</gene>
<dbReference type="Gene3D" id="3.30.700.10">
    <property type="entry name" value="Glycoprotein, Type 4 Pilin"/>
    <property type="match status" value="1"/>
</dbReference>
<dbReference type="RefSeq" id="WP_116651983.1">
    <property type="nucleotide sequence ID" value="NZ_QUZK01000053.1"/>
</dbReference>
<dbReference type="Pfam" id="PF00114">
    <property type="entry name" value="Pilin"/>
    <property type="match status" value="1"/>
</dbReference>
<keyword evidence="4" id="KW-0472">Membrane</keyword>
<dbReference type="PANTHER" id="PTHR30093">
    <property type="entry name" value="GENERAL SECRETION PATHWAY PROTEIN G"/>
    <property type="match status" value="1"/>
</dbReference>
<dbReference type="PANTHER" id="PTHR30093:SF34">
    <property type="entry name" value="PREPILIN PEPTIDASE-DEPENDENT PROTEIN D"/>
    <property type="match status" value="1"/>
</dbReference>
<dbReference type="InterPro" id="IPR012902">
    <property type="entry name" value="N_methyl_site"/>
</dbReference>
<keyword evidence="4" id="KW-1133">Transmembrane helix</keyword>
<dbReference type="AlphaFoldDB" id="A0A3E1K4T0"/>
<dbReference type="PROSITE" id="PS00409">
    <property type="entry name" value="PROKAR_NTER_METHYL"/>
    <property type="match status" value="1"/>
</dbReference>
<dbReference type="GO" id="GO:0007155">
    <property type="term" value="P:cell adhesion"/>
    <property type="evidence" value="ECO:0007669"/>
    <property type="project" value="InterPro"/>
</dbReference>
<keyword evidence="2" id="KW-0488">Methylation</keyword>
<dbReference type="Proteomes" id="UP000260351">
    <property type="component" value="Unassembled WGS sequence"/>
</dbReference>
<evidence type="ECO:0000256" key="4">
    <source>
        <dbReference type="SAM" id="Phobius"/>
    </source>
</evidence>
<name>A0A3E1K4T0_9GAMM</name>
<dbReference type="Pfam" id="PF07963">
    <property type="entry name" value="N_methyl"/>
    <property type="match status" value="1"/>
</dbReference>
<sequence length="141" mass="14825">MNQTKNHGFTLIELMIVIAVLAILVAIAMPTYEQFTIRARVSEGVYAAAPVKLAVAEAVSANQSPTPTNTGHASQQSEYVDAVELANDGSGVITVTTRNTGATPDPVITLSPTIASDGGITWLCELRAGDARYVPPNCRTP</sequence>
<dbReference type="InterPro" id="IPR045584">
    <property type="entry name" value="Pilin-like"/>
</dbReference>
<comment type="similarity">
    <text evidence="1 3">Belongs to the N-Me-Phe pilin family.</text>
</comment>
<evidence type="ECO:0000256" key="1">
    <source>
        <dbReference type="ARBA" id="ARBA00005233"/>
    </source>
</evidence>
<dbReference type="GO" id="GO:0044096">
    <property type="term" value="C:type IV pilus"/>
    <property type="evidence" value="ECO:0007669"/>
    <property type="project" value="TreeGrafter"/>
</dbReference>
<protein>
    <submittedName>
        <fullName evidence="5">Prepilin-type N-terminal cleavage/methylation domain-containing protein</fullName>
    </submittedName>
</protein>
<feature type="transmembrane region" description="Helical" evidence="4">
    <location>
        <begin position="12"/>
        <end position="32"/>
    </location>
</feature>
<accession>A0A3E1K4T0</accession>
<evidence type="ECO:0000313" key="5">
    <source>
        <dbReference type="EMBL" id="RFF28896.1"/>
    </source>
</evidence>
<comment type="caution">
    <text evidence="5">The sequence shown here is derived from an EMBL/GenBank/DDBJ whole genome shotgun (WGS) entry which is preliminary data.</text>
</comment>
<evidence type="ECO:0000256" key="3">
    <source>
        <dbReference type="RuleBase" id="RU000389"/>
    </source>
</evidence>
<keyword evidence="4" id="KW-0812">Transmembrane</keyword>
<dbReference type="OrthoDB" id="5918848at2"/>
<dbReference type="SUPFAM" id="SSF54523">
    <property type="entry name" value="Pili subunits"/>
    <property type="match status" value="1"/>
</dbReference>
<dbReference type="NCBIfam" id="TIGR02532">
    <property type="entry name" value="IV_pilin_GFxxxE"/>
    <property type="match status" value="1"/>
</dbReference>
<evidence type="ECO:0000313" key="6">
    <source>
        <dbReference type="Proteomes" id="UP000260351"/>
    </source>
</evidence>
<dbReference type="EMBL" id="QUZK01000053">
    <property type="protein sequence ID" value="RFF28896.1"/>
    <property type="molecule type" value="Genomic_DNA"/>
</dbReference>
<dbReference type="GO" id="GO:0043107">
    <property type="term" value="P:type IV pilus-dependent motility"/>
    <property type="evidence" value="ECO:0007669"/>
    <property type="project" value="TreeGrafter"/>
</dbReference>
<reference evidence="5 6" key="1">
    <citation type="submission" date="2018-08" db="EMBL/GenBank/DDBJ databases">
        <title>Wenzhouxiangella salilacus sp. nov., a novel bacterium isolated from a saline lake in Xinjiang Province, China.</title>
        <authorList>
            <person name="Han S."/>
        </authorList>
    </citation>
    <scope>NUCLEOTIDE SEQUENCE [LARGE SCALE GENOMIC DNA]</scope>
    <source>
        <strain evidence="5 6">XDB06</strain>
    </source>
</reference>
<proteinExistence type="inferred from homology"/>
<evidence type="ECO:0000256" key="2">
    <source>
        <dbReference type="ARBA" id="ARBA00022481"/>
    </source>
</evidence>
<keyword evidence="6" id="KW-1185">Reference proteome</keyword>
<dbReference type="InterPro" id="IPR001082">
    <property type="entry name" value="Pilin"/>
</dbReference>
<keyword evidence="3" id="KW-0281">Fimbrium</keyword>
<organism evidence="5 6">
    <name type="scientific">Wenzhouxiangella sediminis</name>
    <dbReference type="NCBI Taxonomy" id="1792836"/>
    <lineage>
        <taxon>Bacteria</taxon>
        <taxon>Pseudomonadati</taxon>
        <taxon>Pseudomonadota</taxon>
        <taxon>Gammaproteobacteria</taxon>
        <taxon>Chromatiales</taxon>
        <taxon>Wenzhouxiangellaceae</taxon>
        <taxon>Wenzhouxiangella</taxon>
    </lineage>
</organism>